<dbReference type="AlphaFoldDB" id="A0A8J3NPJ9"/>
<protein>
    <recommendedName>
        <fullName evidence="4">Lanthionine synthetase</fullName>
    </recommendedName>
</protein>
<accession>A0A8J3NPJ9</accession>
<reference evidence="2 3" key="1">
    <citation type="submission" date="2021-01" db="EMBL/GenBank/DDBJ databases">
        <title>Whole genome shotgun sequence of Catellatospora bangladeshensis NBRC 107357.</title>
        <authorList>
            <person name="Komaki H."/>
            <person name="Tamura T."/>
        </authorList>
    </citation>
    <scope>NUCLEOTIDE SEQUENCE [LARGE SCALE GENOMIC DNA]</scope>
    <source>
        <strain evidence="2 3">NBRC 107357</strain>
    </source>
</reference>
<evidence type="ECO:0000256" key="1">
    <source>
        <dbReference type="PIRSR" id="PIRSR607822-1"/>
    </source>
</evidence>
<dbReference type="PRINTS" id="PR01955">
    <property type="entry name" value="LANCFRANKIA"/>
</dbReference>
<evidence type="ECO:0008006" key="4">
    <source>
        <dbReference type="Google" id="ProtNLM"/>
    </source>
</evidence>
<dbReference type="GO" id="GO:0031179">
    <property type="term" value="P:peptide modification"/>
    <property type="evidence" value="ECO:0007669"/>
    <property type="project" value="InterPro"/>
</dbReference>
<organism evidence="2 3">
    <name type="scientific">Catellatospora bangladeshensis</name>
    <dbReference type="NCBI Taxonomy" id="310355"/>
    <lineage>
        <taxon>Bacteria</taxon>
        <taxon>Bacillati</taxon>
        <taxon>Actinomycetota</taxon>
        <taxon>Actinomycetes</taxon>
        <taxon>Micromonosporales</taxon>
        <taxon>Micromonosporaceae</taxon>
        <taxon>Catellatospora</taxon>
    </lineage>
</organism>
<name>A0A8J3NPJ9_9ACTN</name>
<dbReference type="InterPro" id="IPR033889">
    <property type="entry name" value="LanC"/>
</dbReference>
<dbReference type="Pfam" id="PF05147">
    <property type="entry name" value="LANC_like"/>
    <property type="match status" value="1"/>
</dbReference>
<proteinExistence type="predicted"/>
<evidence type="ECO:0000313" key="2">
    <source>
        <dbReference type="EMBL" id="GIF86030.1"/>
    </source>
</evidence>
<dbReference type="GO" id="GO:0046872">
    <property type="term" value="F:metal ion binding"/>
    <property type="evidence" value="ECO:0007669"/>
    <property type="project" value="UniProtKB-KW"/>
</dbReference>
<dbReference type="SMART" id="SM01260">
    <property type="entry name" value="LANC_like"/>
    <property type="match status" value="1"/>
</dbReference>
<keyword evidence="3" id="KW-1185">Reference proteome</keyword>
<dbReference type="SUPFAM" id="SSF158745">
    <property type="entry name" value="LanC-like"/>
    <property type="match status" value="1"/>
</dbReference>
<dbReference type="PRINTS" id="PR01950">
    <property type="entry name" value="LANCSUPER"/>
</dbReference>
<dbReference type="InterPro" id="IPR007822">
    <property type="entry name" value="LANC-like"/>
</dbReference>
<feature type="binding site" evidence="1">
    <location>
        <position position="340"/>
    </location>
    <ligand>
        <name>Zn(2+)</name>
        <dbReference type="ChEBI" id="CHEBI:29105"/>
    </ligand>
</feature>
<dbReference type="CDD" id="cd04793">
    <property type="entry name" value="LanC"/>
    <property type="match status" value="1"/>
</dbReference>
<dbReference type="Proteomes" id="UP000601223">
    <property type="component" value="Unassembled WGS sequence"/>
</dbReference>
<feature type="binding site" evidence="1">
    <location>
        <position position="290"/>
    </location>
    <ligand>
        <name>Zn(2+)</name>
        <dbReference type="ChEBI" id="CHEBI:29105"/>
    </ligand>
</feature>
<comment type="caution">
    <text evidence="2">The sequence shown here is derived from an EMBL/GenBank/DDBJ whole genome shotgun (WGS) entry which is preliminary data.</text>
</comment>
<dbReference type="Gene3D" id="1.50.10.20">
    <property type="match status" value="1"/>
</dbReference>
<keyword evidence="1" id="KW-0479">Metal-binding</keyword>
<feature type="binding site" evidence="1">
    <location>
        <position position="339"/>
    </location>
    <ligand>
        <name>Zn(2+)</name>
        <dbReference type="ChEBI" id="CHEBI:29105"/>
    </ligand>
</feature>
<dbReference type="EMBL" id="BONF01000058">
    <property type="protein sequence ID" value="GIF86030.1"/>
    <property type="molecule type" value="Genomic_DNA"/>
</dbReference>
<keyword evidence="1" id="KW-0862">Zinc</keyword>
<dbReference type="RefSeq" id="WP_203756722.1">
    <property type="nucleotide sequence ID" value="NZ_BONF01000058.1"/>
</dbReference>
<sequence length="417" mass="43788">MTLTSSQRARAAAISQQLADQLTEPPQPNFDDGPASGLWHGQALSKGAIGVAVLHGVRARDGLGDPARVLPWVRAATCAPLSVAAGSGLWFGAPAVAFALRTAAPGRYLPTIAKLDASIDDATALRLDAAEQRISDGRHPTADEFDLVRGLTGLGTYLLHRSPADPLLTRLLTYLINLTAPLPSPHPGGAAVPGWWTPSPLPGQTGPADGGHANLGAAHGIPGPLALLAIAMRHGITLPGQAEAIDTISSWLEQWRQPGPAGPWWPEHITLPELRVGATRQVTSRRPSWCYGTPGIARVLQLAAIAAGDSERQQSAETALVRCLSDPGQLRQITDPALCHGWSGVALTGLAAAEDALTEHLPQSLTFAVDELLEHALDPMPEEYPGLILGKAGIALTLHQLAHPHSEAAWQSCLLIN</sequence>
<gene>
    <name evidence="2" type="ORF">Cba03nite_73790</name>
</gene>
<evidence type="ECO:0000313" key="3">
    <source>
        <dbReference type="Proteomes" id="UP000601223"/>
    </source>
</evidence>